<evidence type="ECO:0000313" key="1">
    <source>
        <dbReference type="EMBL" id="SPO60400.1"/>
    </source>
</evidence>
<proteinExistence type="predicted"/>
<accession>A0AAQ1SSZ1</accession>
<organism evidence="1 2">
    <name type="scientific">Pseudomonas inefficax</name>
    <dbReference type="NCBI Taxonomy" id="2078786"/>
    <lineage>
        <taxon>Bacteria</taxon>
        <taxon>Pseudomonadati</taxon>
        <taxon>Pseudomonadota</taxon>
        <taxon>Gammaproteobacteria</taxon>
        <taxon>Pseudomonadales</taxon>
        <taxon>Pseudomonadaceae</taxon>
        <taxon>Pseudomonas</taxon>
    </lineage>
</organism>
<reference evidence="1 2" key="1">
    <citation type="submission" date="2018-02" db="EMBL/GenBank/DDBJ databases">
        <authorList>
            <person name="Dubost A."/>
        </authorList>
    </citation>
    <scope>NUCLEOTIDE SEQUENCE [LARGE SCALE GENOMIC DNA]</scope>
    <source>
        <strain evidence="2">JV551A3</strain>
    </source>
</reference>
<evidence type="ECO:0000313" key="2">
    <source>
        <dbReference type="Proteomes" id="UP000294335"/>
    </source>
</evidence>
<gene>
    <name evidence="1" type="ORF">JV551A3_V1_850021</name>
</gene>
<dbReference type="AlphaFoldDB" id="A0AAQ1SSZ1"/>
<dbReference type="EMBL" id="OPYN01000085">
    <property type="protein sequence ID" value="SPO60400.1"/>
    <property type="molecule type" value="Genomic_DNA"/>
</dbReference>
<protein>
    <submittedName>
        <fullName evidence="1">Uncharacterized protein</fullName>
    </submittedName>
</protein>
<sequence length="87" mass="10046">MFDLKKFKLELERILRISAWHPTEEQLLRIKSCIEFRVEIDRPLNRTELEIIVSDSVHDASYPMFDGVDNSDLKSLLALALKSATGK</sequence>
<comment type="caution">
    <text evidence="1">The sequence shown here is derived from an EMBL/GenBank/DDBJ whole genome shotgun (WGS) entry which is preliminary data.</text>
</comment>
<keyword evidence="2" id="KW-1185">Reference proteome</keyword>
<dbReference type="Proteomes" id="UP000294335">
    <property type="component" value="Unassembled WGS sequence"/>
</dbReference>
<name>A0AAQ1SSZ1_9PSED</name>